<accession>A0ABZ1BPM1</accession>
<feature type="transmembrane region" description="Helical" evidence="8">
    <location>
        <begin position="263"/>
        <end position="287"/>
    </location>
</feature>
<dbReference type="Proteomes" id="UP001333102">
    <property type="component" value="Chromosome"/>
</dbReference>
<dbReference type="PANTHER" id="PTHR23501:SF191">
    <property type="entry name" value="VACUOLAR BASIC AMINO ACID TRANSPORTER 4"/>
    <property type="match status" value="1"/>
</dbReference>
<evidence type="ECO:0000256" key="2">
    <source>
        <dbReference type="ARBA" id="ARBA00022448"/>
    </source>
</evidence>
<feature type="transmembrane region" description="Helical" evidence="8">
    <location>
        <begin position="191"/>
        <end position="213"/>
    </location>
</feature>
<dbReference type="CDD" id="cd17502">
    <property type="entry name" value="MFS_Azr1_MDR_like"/>
    <property type="match status" value="1"/>
</dbReference>
<protein>
    <submittedName>
        <fullName evidence="10">MDR family MFS transporter</fullName>
    </submittedName>
</protein>
<dbReference type="EMBL" id="CP141614">
    <property type="protein sequence ID" value="WRP14493.1"/>
    <property type="molecule type" value="Genomic_DNA"/>
</dbReference>
<dbReference type="InterPro" id="IPR011701">
    <property type="entry name" value="MFS"/>
</dbReference>
<dbReference type="Gene3D" id="1.20.1720.10">
    <property type="entry name" value="Multidrug resistance protein D"/>
    <property type="match status" value="1"/>
</dbReference>
<feature type="transmembrane region" description="Helical" evidence="8">
    <location>
        <begin position="219"/>
        <end position="242"/>
    </location>
</feature>
<evidence type="ECO:0000256" key="3">
    <source>
        <dbReference type="ARBA" id="ARBA00022475"/>
    </source>
</evidence>
<dbReference type="SUPFAM" id="SSF103473">
    <property type="entry name" value="MFS general substrate transporter"/>
    <property type="match status" value="1"/>
</dbReference>
<feature type="domain" description="Major facilitator superfamily (MFS) profile" evidence="9">
    <location>
        <begin position="9"/>
        <end position="494"/>
    </location>
</feature>
<evidence type="ECO:0000313" key="10">
    <source>
        <dbReference type="EMBL" id="WRP14493.1"/>
    </source>
</evidence>
<dbReference type="InterPro" id="IPR036259">
    <property type="entry name" value="MFS_trans_sf"/>
</dbReference>
<evidence type="ECO:0000256" key="8">
    <source>
        <dbReference type="SAM" id="Phobius"/>
    </source>
</evidence>
<evidence type="ECO:0000256" key="5">
    <source>
        <dbReference type="ARBA" id="ARBA00022989"/>
    </source>
</evidence>
<feature type="transmembrane region" description="Helical" evidence="8">
    <location>
        <begin position="299"/>
        <end position="321"/>
    </location>
</feature>
<reference evidence="11" key="1">
    <citation type="submission" date="2023-12" db="EMBL/GenBank/DDBJ databases">
        <title>Novel isolates from deep terrestrial aquifers shed light on the physiology and ecology of the class Limnochordia.</title>
        <authorList>
            <person name="Karnachuk O.V."/>
            <person name="Lukina A.P."/>
            <person name="Avakyan M.R."/>
            <person name="Kadnikov V."/>
            <person name="Begmatov S."/>
            <person name="Beletsky A.V."/>
            <person name="Mardanov A.V."/>
            <person name="Ravin N.V."/>
        </authorList>
    </citation>
    <scope>NUCLEOTIDE SEQUENCE [LARGE SCALE GENOMIC DNA]</scope>
    <source>
        <strain evidence="11">LN</strain>
    </source>
</reference>
<dbReference type="PANTHER" id="PTHR23501">
    <property type="entry name" value="MAJOR FACILITATOR SUPERFAMILY"/>
    <property type="match status" value="1"/>
</dbReference>
<evidence type="ECO:0000256" key="4">
    <source>
        <dbReference type="ARBA" id="ARBA00022692"/>
    </source>
</evidence>
<proteinExistence type="predicted"/>
<feature type="compositionally biased region" description="Low complexity" evidence="7">
    <location>
        <begin position="504"/>
        <end position="513"/>
    </location>
</feature>
<evidence type="ECO:0000256" key="6">
    <source>
        <dbReference type="ARBA" id="ARBA00023136"/>
    </source>
</evidence>
<keyword evidence="6 8" id="KW-0472">Membrane</keyword>
<feature type="transmembrane region" description="Helical" evidence="8">
    <location>
        <begin position="74"/>
        <end position="93"/>
    </location>
</feature>
<dbReference type="InterPro" id="IPR004638">
    <property type="entry name" value="EmrB-like"/>
</dbReference>
<feature type="transmembrane region" description="Helical" evidence="8">
    <location>
        <begin position="34"/>
        <end position="53"/>
    </location>
</feature>
<dbReference type="Pfam" id="PF07690">
    <property type="entry name" value="MFS_1"/>
    <property type="match status" value="1"/>
</dbReference>
<dbReference type="NCBIfam" id="TIGR00711">
    <property type="entry name" value="efflux_EmrB"/>
    <property type="match status" value="1"/>
</dbReference>
<evidence type="ECO:0000313" key="11">
    <source>
        <dbReference type="Proteomes" id="UP001333102"/>
    </source>
</evidence>
<feature type="transmembrane region" description="Helical" evidence="8">
    <location>
        <begin position="132"/>
        <end position="154"/>
    </location>
</feature>
<dbReference type="Gene3D" id="1.20.1250.20">
    <property type="entry name" value="MFS general substrate transporter like domains"/>
    <property type="match status" value="1"/>
</dbReference>
<feature type="transmembrane region" description="Helical" evidence="8">
    <location>
        <begin position="160"/>
        <end position="179"/>
    </location>
</feature>
<evidence type="ECO:0000256" key="7">
    <source>
        <dbReference type="SAM" id="MobiDB-lite"/>
    </source>
</evidence>
<feature type="compositionally biased region" description="Low complexity" evidence="7">
    <location>
        <begin position="521"/>
        <end position="532"/>
    </location>
</feature>
<dbReference type="RefSeq" id="WP_324668831.1">
    <property type="nucleotide sequence ID" value="NZ_CP141614.1"/>
</dbReference>
<sequence>MAPDRRMRTVYALMLAMFLTAIDATVVDTAMPRIVGSLGGFSMLTWLVTAYLLTSTSTVPVYGKLADLFGRRRTFAVGATLFLAGSALCGLARSMPQLVAFRALQGLGAGAVQPVVQTIIGDLFSPQERARYQAWFSAVWGISALVGPLVGGLVVDHVSWRWLFYINLPLGGLAIYMVLTQLEERAPRRAATIDYLGSALLTIGTSAVLLALLEGGVTLPWGSAPVLALLGGGAALLALFVLQERRHPDPMLPLDLFRTPTIGLANLATFMIGGVFYGTTVFLPLWAQGVQGYSATRSGASLLWLSVGWPLASIFASRYILRVGQRRAAALGLVLQTAASVGLLVLARLHRELPELAFAGVTFVIGAGMGLATLSFILGVQSAVGWERRGVATASLQFVRTLGGLVWVALMGAAVNRTLAAHLRALPEVSVRTSAQAAAFASDLLDPVQRAVLSPATVEAAREALAQALRGVHELMVVCAAVALAITLLLPDVRLGERASAPGARAGAAAVQGPGSGAGVPEPASESARSSE</sequence>
<keyword evidence="4 8" id="KW-0812">Transmembrane</keyword>
<keyword evidence="2" id="KW-0813">Transport</keyword>
<dbReference type="PROSITE" id="PS50850">
    <property type="entry name" value="MFS"/>
    <property type="match status" value="1"/>
</dbReference>
<name>A0ABZ1BPM1_9FIRM</name>
<feature type="transmembrane region" description="Helical" evidence="8">
    <location>
        <begin position="356"/>
        <end position="378"/>
    </location>
</feature>
<feature type="region of interest" description="Disordered" evidence="7">
    <location>
        <begin position="504"/>
        <end position="532"/>
    </location>
</feature>
<comment type="subcellular location">
    <subcellularLocation>
        <location evidence="1">Cell membrane</location>
        <topology evidence="1">Multi-pass membrane protein</topology>
    </subcellularLocation>
</comment>
<keyword evidence="3" id="KW-1003">Cell membrane</keyword>
<keyword evidence="5 8" id="KW-1133">Transmembrane helix</keyword>
<organism evidence="10 11">
    <name type="scientific">Geochorda subterranea</name>
    <dbReference type="NCBI Taxonomy" id="3109564"/>
    <lineage>
        <taxon>Bacteria</taxon>
        <taxon>Bacillati</taxon>
        <taxon>Bacillota</taxon>
        <taxon>Limnochordia</taxon>
        <taxon>Limnochordales</taxon>
        <taxon>Geochordaceae</taxon>
        <taxon>Geochorda</taxon>
    </lineage>
</organism>
<feature type="transmembrane region" description="Helical" evidence="8">
    <location>
        <begin position="328"/>
        <end position="350"/>
    </location>
</feature>
<dbReference type="PRINTS" id="PR01036">
    <property type="entry name" value="TCRTETB"/>
</dbReference>
<dbReference type="InterPro" id="IPR020846">
    <property type="entry name" value="MFS_dom"/>
</dbReference>
<keyword evidence="11" id="KW-1185">Reference proteome</keyword>
<gene>
    <name evidence="10" type="ORF">VLY81_13910</name>
</gene>
<evidence type="ECO:0000256" key="1">
    <source>
        <dbReference type="ARBA" id="ARBA00004651"/>
    </source>
</evidence>
<evidence type="ECO:0000259" key="9">
    <source>
        <dbReference type="PROSITE" id="PS50850"/>
    </source>
</evidence>